<dbReference type="OrthoDB" id="684343at2759"/>
<gene>
    <name evidence="5" type="ORF">RHSIM_Rhsim03G0180600</name>
</gene>
<protein>
    <recommendedName>
        <fullName evidence="7">Remorin</fullName>
    </recommendedName>
</protein>
<dbReference type="PANTHER" id="PTHR31775">
    <property type="entry name" value="OS02G0117200 PROTEIN"/>
    <property type="match status" value="1"/>
</dbReference>
<dbReference type="AlphaFoldDB" id="A0A834LTD9"/>
<dbReference type="Pfam" id="PF03763">
    <property type="entry name" value="Remorin_C"/>
    <property type="match status" value="1"/>
</dbReference>
<feature type="domain" description="Remorin C-terminal" evidence="3">
    <location>
        <begin position="113"/>
        <end position="218"/>
    </location>
</feature>
<evidence type="ECO:0008006" key="7">
    <source>
        <dbReference type="Google" id="ProtNLM"/>
    </source>
</evidence>
<evidence type="ECO:0000313" key="5">
    <source>
        <dbReference type="EMBL" id="KAF7147434.1"/>
    </source>
</evidence>
<evidence type="ECO:0000259" key="3">
    <source>
        <dbReference type="Pfam" id="PF03763"/>
    </source>
</evidence>
<feature type="domain" description="Remorin N-terminal" evidence="4">
    <location>
        <begin position="37"/>
        <end position="71"/>
    </location>
</feature>
<feature type="domain" description="Remorin N-terminal" evidence="4">
    <location>
        <begin position="86"/>
        <end position="109"/>
    </location>
</feature>
<accession>A0A834LTD9</accession>
<evidence type="ECO:0000313" key="6">
    <source>
        <dbReference type="Proteomes" id="UP000626092"/>
    </source>
</evidence>
<dbReference type="EMBL" id="WJXA01000003">
    <property type="protein sequence ID" value="KAF7147434.1"/>
    <property type="molecule type" value="Genomic_DNA"/>
</dbReference>
<evidence type="ECO:0000256" key="2">
    <source>
        <dbReference type="SAM" id="MobiDB-lite"/>
    </source>
</evidence>
<dbReference type="InterPro" id="IPR005518">
    <property type="entry name" value="Remorin_N"/>
</dbReference>
<keyword evidence="6" id="KW-1185">Reference proteome</keyword>
<dbReference type="PANTHER" id="PTHR31775:SF5">
    <property type="entry name" value="REMORIN 1.4"/>
    <property type="match status" value="1"/>
</dbReference>
<name>A0A834LTD9_RHOSS</name>
<feature type="compositionally biased region" description="Basic and acidic residues" evidence="2">
    <location>
        <begin position="1"/>
        <end position="12"/>
    </location>
</feature>
<dbReference type="Proteomes" id="UP000626092">
    <property type="component" value="Unassembled WGS sequence"/>
</dbReference>
<proteinExistence type="inferred from homology"/>
<evidence type="ECO:0000256" key="1">
    <source>
        <dbReference type="ARBA" id="ARBA00005711"/>
    </source>
</evidence>
<reference evidence="5" key="1">
    <citation type="submission" date="2019-11" db="EMBL/GenBank/DDBJ databases">
        <authorList>
            <person name="Liu Y."/>
            <person name="Hou J."/>
            <person name="Li T.-Q."/>
            <person name="Guan C.-H."/>
            <person name="Wu X."/>
            <person name="Wu H.-Z."/>
            <person name="Ling F."/>
            <person name="Zhang R."/>
            <person name="Shi X.-G."/>
            <person name="Ren J.-P."/>
            <person name="Chen E.-F."/>
            <person name="Sun J.-M."/>
        </authorList>
    </citation>
    <scope>NUCLEOTIDE SEQUENCE</scope>
    <source>
        <strain evidence="5">Adult_tree_wgs_1</strain>
        <tissue evidence="5">Leaves</tissue>
    </source>
</reference>
<evidence type="ECO:0000259" key="4">
    <source>
        <dbReference type="Pfam" id="PF03766"/>
    </source>
</evidence>
<comment type="similarity">
    <text evidence="1">Belongs to the remorin family.</text>
</comment>
<dbReference type="Pfam" id="PF03766">
    <property type="entry name" value="Remorin_N"/>
    <property type="match status" value="2"/>
</dbReference>
<sequence>MAEVQEPKKVESETPSEPPPPPAPAPAPAPEPTEAPTDVAEEKSVIPPPPPPPEEKPDDTKALAVVEPSEECLFSFFINADIPDSVEEKPVEEKPAEGSINRDAVLARVATEKRISLIKAWEESEKSKAENKAQKKLSEIGAWENTKKANVDAELKRMVEKLEKQKATYVETMKNKVAIIHKEAEEKRAIIEARRGEDLLKAEEIAAKYRATGTAPKKLLGCF</sequence>
<organism evidence="5 6">
    <name type="scientific">Rhododendron simsii</name>
    <name type="common">Sims's rhododendron</name>
    <dbReference type="NCBI Taxonomy" id="118357"/>
    <lineage>
        <taxon>Eukaryota</taxon>
        <taxon>Viridiplantae</taxon>
        <taxon>Streptophyta</taxon>
        <taxon>Embryophyta</taxon>
        <taxon>Tracheophyta</taxon>
        <taxon>Spermatophyta</taxon>
        <taxon>Magnoliopsida</taxon>
        <taxon>eudicotyledons</taxon>
        <taxon>Gunneridae</taxon>
        <taxon>Pentapetalae</taxon>
        <taxon>asterids</taxon>
        <taxon>Ericales</taxon>
        <taxon>Ericaceae</taxon>
        <taxon>Ericoideae</taxon>
        <taxon>Rhodoreae</taxon>
        <taxon>Rhododendron</taxon>
    </lineage>
</organism>
<feature type="compositionally biased region" description="Pro residues" evidence="2">
    <location>
        <begin position="16"/>
        <end position="33"/>
    </location>
</feature>
<feature type="region of interest" description="Disordered" evidence="2">
    <location>
        <begin position="1"/>
        <end position="65"/>
    </location>
</feature>
<comment type="caution">
    <text evidence="5">The sequence shown here is derived from an EMBL/GenBank/DDBJ whole genome shotgun (WGS) entry which is preliminary data.</text>
</comment>
<dbReference type="InterPro" id="IPR005516">
    <property type="entry name" value="Remorin_C"/>
</dbReference>